<dbReference type="InterPro" id="IPR001810">
    <property type="entry name" value="F-box_dom"/>
</dbReference>
<feature type="domain" description="F-box" evidence="2">
    <location>
        <begin position="1"/>
        <end position="43"/>
    </location>
</feature>
<proteinExistence type="predicted"/>
<dbReference type="PROSITE" id="PS50181">
    <property type="entry name" value="FBOX"/>
    <property type="match status" value="1"/>
</dbReference>
<organism evidence="3 4">
    <name type="scientific">Athelia psychrophila</name>
    <dbReference type="NCBI Taxonomy" id="1759441"/>
    <lineage>
        <taxon>Eukaryota</taxon>
        <taxon>Fungi</taxon>
        <taxon>Dikarya</taxon>
        <taxon>Basidiomycota</taxon>
        <taxon>Agaricomycotina</taxon>
        <taxon>Agaricomycetes</taxon>
        <taxon>Agaricomycetidae</taxon>
        <taxon>Atheliales</taxon>
        <taxon>Atheliaceae</taxon>
        <taxon>Athelia</taxon>
    </lineage>
</organism>
<accession>A0A166BQX7</accession>
<gene>
    <name evidence="3" type="ORF">FIBSPDRAFT_897882</name>
</gene>
<dbReference type="EMBL" id="KV417641">
    <property type="protein sequence ID" value="KZP12893.1"/>
    <property type="molecule type" value="Genomic_DNA"/>
</dbReference>
<protein>
    <recommendedName>
        <fullName evidence="2">F-box domain-containing protein</fullName>
    </recommendedName>
</protein>
<evidence type="ECO:0000256" key="1">
    <source>
        <dbReference type="SAM" id="MobiDB-lite"/>
    </source>
</evidence>
<dbReference type="OrthoDB" id="3190489at2759"/>
<feature type="compositionally biased region" description="Acidic residues" evidence="1">
    <location>
        <begin position="442"/>
        <end position="454"/>
    </location>
</feature>
<evidence type="ECO:0000313" key="3">
    <source>
        <dbReference type="EMBL" id="KZP12893.1"/>
    </source>
</evidence>
<feature type="compositionally biased region" description="Basic and acidic residues" evidence="1">
    <location>
        <begin position="388"/>
        <end position="403"/>
    </location>
</feature>
<evidence type="ECO:0000259" key="2">
    <source>
        <dbReference type="PROSITE" id="PS50181"/>
    </source>
</evidence>
<dbReference type="AlphaFoldDB" id="A0A166BQX7"/>
<name>A0A166BQX7_9AGAM</name>
<reference evidence="3 4" key="1">
    <citation type="journal article" date="2016" name="Mol. Biol. Evol.">
        <title>Comparative Genomics of Early-Diverging Mushroom-Forming Fungi Provides Insights into the Origins of Lignocellulose Decay Capabilities.</title>
        <authorList>
            <person name="Nagy L.G."/>
            <person name="Riley R."/>
            <person name="Tritt A."/>
            <person name="Adam C."/>
            <person name="Daum C."/>
            <person name="Floudas D."/>
            <person name="Sun H."/>
            <person name="Yadav J.S."/>
            <person name="Pangilinan J."/>
            <person name="Larsson K.H."/>
            <person name="Matsuura K."/>
            <person name="Barry K."/>
            <person name="Labutti K."/>
            <person name="Kuo R."/>
            <person name="Ohm R.A."/>
            <person name="Bhattacharya S.S."/>
            <person name="Shirouzu T."/>
            <person name="Yoshinaga Y."/>
            <person name="Martin F.M."/>
            <person name="Grigoriev I.V."/>
            <person name="Hibbett D.S."/>
        </authorList>
    </citation>
    <scope>NUCLEOTIDE SEQUENCE [LARGE SCALE GENOMIC DNA]</scope>
    <source>
        <strain evidence="3 4">CBS 109695</strain>
    </source>
</reference>
<evidence type="ECO:0000313" key="4">
    <source>
        <dbReference type="Proteomes" id="UP000076532"/>
    </source>
</evidence>
<keyword evidence="4" id="KW-1185">Reference proteome</keyword>
<feature type="compositionally biased region" description="Acidic residues" evidence="1">
    <location>
        <begin position="404"/>
        <end position="434"/>
    </location>
</feature>
<sequence>MRSLPVEVLEIIVQATSTQDQLALCISSKSVNELAVRSLYKQVDLAISPAKAVRCCKTLVSNEAAALAVRSIRIADGAPAVELSLQISTTLFTNVIDHCVLPNLLRFVVSSPSTAPVVAFIRRHPQIRVLHYSGPAFNAQEFGNIDLPALTTYYSPASIIPIILAIAPVWRLILVWNIHGPSMINESQKYYVQIFASLVHATVRYLDLTTFGWSLKLVSAISKYFPLLEVIILQKVTVASGGVAIDNLYDSLRNALPAFQHLRTINLAHIHRGPNPISLSDLDKEFEVVSGWGDVCPSVGSCTLLSGVTWCRIPGAWFPKMQDANRFLLIEWLAVIMASGKYPDLTEHIVEVIEDDVMPPTNIQLLAQSLKLKLRSAQAVAETGSESDVGRDSDSDGEERSENDIDLDDADADEDSDGEEGDQDDADQDSDYTPDESKGDSDVEEEVSADEDQL</sequence>
<dbReference type="Proteomes" id="UP000076532">
    <property type="component" value="Unassembled WGS sequence"/>
</dbReference>
<feature type="region of interest" description="Disordered" evidence="1">
    <location>
        <begin position="381"/>
        <end position="454"/>
    </location>
</feature>